<evidence type="ECO:0000256" key="9">
    <source>
        <dbReference type="HAMAP-Rule" id="MF_00772"/>
    </source>
</evidence>
<comment type="miscellaneous">
    <text evidence="9">This enzyme catalyzes only one turnover and therefore is not strictly catalytic. According to one definition, an enzyme is a biocatalyst that acts repeatedly and over many reaction cycles.</text>
</comment>
<dbReference type="PANTHER" id="PTHR10815">
    <property type="entry name" value="METHYLATED-DNA--PROTEIN-CYSTEINE METHYLTRANSFERASE"/>
    <property type="match status" value="1"/>
</dbReference>
<evidence type="ECO:0000256" key="1">
    <source>
        <dbReference type="ARBA" id="ARBA00001286"/>
    </source>
</evidence>
<keyword evidence="6 9" id="KW-0227">DNA damage</keyword>
<evidence type="ECO:0000256" key="3">
    <source>
        <dbReference type="ARBA" id="ARBA00022490"/>
    </source>
</evidence>
<dbReference type="CDD" id="cd06445">
    <property type="entry name" value="ATase"/>
    <property type="match status" value="1"/>
</dbReference>
<dbReference type="Gene3D" id="1.10.10.10">
    <property type="entry name" value="Winged helix-like DNA-binding domain superfamily/Winged helix DNA-binding domain"/>
    <property type="match status" value="1"/>
</dbReference>
<dbReference type="GO" id="GO:0032259">
    <property type="term" value="P:methylation"/>
    <property type="evidence" value="ECO:0007669"/>
    <property type="project" value="UniProtKB-KW"/>
</dbReference>
<keyword evidence="5 9" id="KW-0808">Transferase</keyword>
<dbReference type="InterPro" id="IPR008332">
    <property type="entry name" value="MethylG_MeTrfase_N"/>
</dbReference>
<comment type="similarity">
    <text evidence="2 9">Belongs to the MGMT family.</text>
</comment>
<dbReference type="GO" id="GO:0003908">
    <property type="term" value="F:methylated-DNA-[protein]-cysteine S-methyltransferase activity"/>
    <property type="evidence" value="ECO:0007669"/>
    <property type="project" value="UniProtKB-UniRule"/>
</dbReference>
<evidence type="ECO:0000256" key="8">
    <source>
        <dbReference type="ARBA" id="ARBA00049348"/>
    </source>
</evidence>
<evidence type="ECO:0000256" key="6">
    <source>
        <dbReference type="ARBA" id="ARBA00022763"/>
    </source>
</evidence>
<dbReference type="GO" id="GO:0005737">
    <property type="term" value="C:cytoplasm"/>
    <property type="evidence" value="ECO:0007669"/>
    <property type="project" value="UniProtKB-SubCell"/>
</dbReference>
<dbReference type="InterPro" id="IPR036217">
    <property type="entry name" value="MethylDNA_cys_MeTrfase_DNAb"/>
</dbReference>
<keyword evidence="7 9" id="KW-0234">DNA repair</keyword>
<comment type="catalytic activity">
    <reaction evidence="1 9">
        <text>a 4-O-methyl-thymidine in DNA + L-cysteinyl-[protein] = a thymidine in DNA + S-methyl-L-cysteinyl-[protein]</text>
        <dbReference type="Rhea" id="RHEA:53428"/>
        <dbReference type="Rhea" id="RHEA-COMP:10131"/>
        <dbReference type="Rhea" id="RHEA-COMP:10132"/>
        <dbReference type="Rhea" id="RHEA-COMP:13555"/>
        <dbReference type="Rhea" id="RHEA-COMP:13556"/>
        <dbReference type="ChEBI" id="CHEBI:29950"/>
        <dbReference type="ChEBI" id="CHEBI:82612"/>
        <dbReference type="ChEBI" id="CHEBI:137386"/>
        <dbReference type="ChEBI" id="CHEBI:137387"/>
        <dbReference type="EC" id="2.1.1.63"/>
    </reaction>
</comment>
<comment type="function">
    <text evidence="9">Involved in the cellular defense against the biological effects of O6-methylguanine (O6-MeG) and O4-methylthymine (O4-MeT) in DNA. Repairs the methylated nucleobase in DNA by stoichiometrically transferring the methyl group to a cysteine residue in the enzyme. This is a suicide reaction: the enzyme is irreversibly inactivated.</text>
</comment>
<evidence type="ECO:0000259" key="10">
    <source>
        <dbReference type="Pfam" id="PF01035"/>
    </source>
</evidence>
<comment type="subcellular location">
    <subcellularLocation>
        <location evidence="9">Cytoplasm</location>
    </subcellularLocation>
</comment>
<dbReference type="InterPro" id="IPR036631">
    <property type="entry name" value="MGMT_N_sf"/>
</dbReference>
<comment type="caution">
    <text evidence="12">The sequence shown here is derived from an EMBL/GenBank/DDBJ whole genome shotgun (WGS) entry which is preliminary data.</text>
</comment>
<feature type="active site" description="Nucleophile; methyl group acceptor" evidence="9">
    <location>
        <position position="140"/>
    </location>
</feature>
<dbReference type="PROSITE" id="PS00374">
    <property type="entry name" value="MGMT"/>
    <property type="match status" value="1"/>
</dbReference>
<keyword evidence="3 9" id="KW-0963">Cytoplasm</keyword>
<reference evidence="12" key="1">
    <citation type="submission" date="2019-09" db="EMBL/GenBank/DDBJ databases">
        <title>Characterisation of the sponge microbiome using genome-centric metagenomics.</title>
        <authorList>
            <person name="Engelberts J.P."/>
            <person name="Robbins S.J."/>
            <person name="De Goeij J.M."/>
            <person name="Aranda M."/>
            <person name="Bell S.C."/>
            <person name="Webster N.S."/>
        </authorList>
    </citation>
    <scope>NUCLEOTIDE SEQUENCE</scope>
    <source>
        <strain evidence="12">SB0664_bin_27</strain>
    </source>
</reference>
<feature type="domain" description="Methylguanine DNA methyltransferase ribonuclease-like" evidence="11">
    <location>
        <begin position="4"/>
        <end position="85"/>
    </location>
</feature>
<feature type="domain" description="Methylated-DNA-[protein]-cysteine S-methyltransferase DNA binding" evidence="10">
    <location>
        <begin position="89"/>
        <end position="171"/>
    </location>
</feature>
<dbReference type="Gene3D" id="3.30.160.70">
    <property type="entry name" value="Methylated DNA-protein cysteine methyltransferase domain"/>
    <property type="match status" value="1"/>
</dbReference>
<evidence type="ECO:0000256" key="7">
    <source>
        <dbReference type="ARBA" id="ARBA00023204"/>
    </source>
</evidence>
<accession>A0A6B0YQF0</accession>
<dbReference type="Pfam" id="PF02870">
    <property type="entry name" value="Methyltransf_1N"/>
    <property type="match status" value="1"/>
</dbReference>
<name>A0A6B0YQF0_9CHLR</name>
<gene>
    <name evidence="12" type="ORF">F4Y42_06790</name>
</gene>
<dbReference type="EC" id="2.1.1.63" evidence="9"/>
<dbReference type="EMBL" id="VXRG01000061">
    <property type="protein sequence ID" value="MXY93143.1"/>
    <property type="molecule type" value="Genomic_DNA"/>
</dbReference>
<keyword evidence="4 9" id="KW-0489">Methyltransferase</keyword>
<comment type="catalytic activity">
    <reaction evidence="8 9">
        <text>a 6-O-methyl-2'-deoxyguanosine in DNA + L-cysteinyl-[protein] = S-methyl-L-cysteinyl-[protein] + a 2'-deoxyguanosine in DNA</text>
        <dbReference type="Rhea" id="RHEA:24000"/>
        <dbReference type="Rhea" id="RHEA-COMP:10131"/>
        <dbReference type="Rhea" id="RHEA-COMP:10132"/>
        <dbReference type="Rhea" id="RHEA-COMP:11367"/>
        <dbReference type="Rhea" id="RHEA-COMP:11368"/>
        <dbReference type="ChEBI" id="CHEBI:29950"/>
        <dbReference type="ChEBI" id="CHEBI:82612"/>
        <dbReference type="ChEBI" id="CHEBI:85445"/>
        <dbReference type="ChEBI" id="CHEBI:85448"/>
        <dbReference type="EC" id="2.1.1.63"/>
    </reaction>
</comment>
<proteinExistence type="inferred from homology"/>
<dbReference type="InterPro" id="IPR036388">
    <property type="entry name" value="WH-like_DNA-bd_sf"/>
</dbReference>
<evidence type="ECO:0000256" key="2">
    <source>
        <dbReference type="ARBA" id="ARBA00008711"/>
    </source>
</evidence>
<dbReference type="NCBIfam" id="TIGR00589">
    <property type="entry name" value="ogt"/>
    <property type="match status" value="1"/>
</dbReference>
<evidence type="ECO:0000259" key="11">
    <source>
        <dbReference type="Pfam" id="PF02870"/>
    </source>
</evidence>
<dbReference type="HAMAP" id="MF_00772">
    <property type="entry name" value="OGT"/>
    <property type="match status" value="1"/>
</dbReference>
<dbReference type="SUPFAM" id="SSF53155">
    <property type="entry name" value="Methylated DNA-protein cysteine methyltransferase domain"/>
    <property type="match status" value="1"/>
</dbReference>
<dbReference type="InterPro" id="IPR023546">
    <property type="entry name" value="MGMT"/>
</dbReference>
<sequence>MSLVVTSYDSPIGSIEIYATDTAVGSVKFVGEQIGESEEEKGEQSWVRDSSSLQAGANPLLEEVRRQLDAYFAGDLRSFDLPLELDGTPFQRQVWQQLLSVDYGQTASYQDIAVAIDNPKAVRAVGAANGRNPVSIIVPCHRIVGSGGRAKLTGYGGGLWRKEWLLRHEGVLLV</sequence>
<protein>
    <recommendedName>
        <fullName evidence="9">Methylated-DNA--protein-cysteine methyltransferase</fullName>
        <ecNumber evidence="9">2.1.1.63</ecNumber>
    </recommendedName>
    <alternativeName>
        <fullName evidence="9">6-O-methylguanine-DNA methyltransferase</fullName>
        <shortName evidence="9">MGMT</shortName>
    </alternativeName>
    <alternativeName>
        <fullName evidence="9">O-6-methylguanine-DNA-alkyltransferase</fullName>
    </alternativeName>
</protein>
<dbReference type="SUPFAM" id="SSF46767">
    <property type="entry name" value="Methylated DNA-protein cysteine methyltransferase, C-terminal domain"/>
    <property type="match status" value="1"/>
</dbReference>
<dbReference type="Pfam" id="PF01035">
    <property type="entry name" value="DNA_binding_1"/>
    <property type="match status" value="1"/>
</dbReference>
<dbReference type="GO" id="GO:0006307">
    <property type="term" value="P:DNA alkylation repair"/>
    <property type="evidence" value="ECO:0007669"/>
    <property type="project" value="UniProtKB-UniRule"/>
</dbReference>
<dbReference type="PANTHER" id="PTHR10815:SF13">
    <property type="entry name" value="METHYLATED-DNA--PROTEIN-CYSTEINE METHYLTRANSFERASE"/>
    <property type="match status" value="1"/>
</dbReference>
<dbReference type="InterPro" id="IPR001497">
    <property type="entry name" value="MethylDNA_cys_MeTrfase_AS"/>
</dbReference>
<evidence type="ECO:0000256" key="5">
    <source>
        <dbReference type="ARBA" id="ARBA00022679"/>
    </source>
</evidence>
<dbReference type="AlphaFoldDB" id="A0A6B0YQF0"/>
<evidence type="ECO:0000313" key="12">
    <source>
        <dbReference type="EMBL" id="MXY93143.1"/>
    </source>
</evidence>
<dbReference type="InterPro" id="IPR014048">
    <property type="entry name" value="MethylDNA_cys_MeTrfase_DNA-bd"/>
</dbReference>
<dbReference type="FunFam" id="1.10.10.10:FF:000214">
    <property type="entry name" value="Methylated-DNA--protein-cysteine methyltransferase"/>
    <property type="match status" value="1"/>
</dbReference>
<organism evidence="12">
    <name type="scientific">Caldilineaceae bacterium SB0664_bin_27</name>
    <dbReference type="NCBI Taxonomy" id="2605260"/>
    <lineage>
        <taxon>Bacteria</taxon>
        <taxon>Bacillati</taxon>
        <taxon>Chloroflexota</taxon>
        <taxon>Caldilineae</taxon>
        <taxon>Caldilineales</taxon>
        <taxon>Caldilineaceae</taxon>
    </lineage>
</organism>
<evidence type="ECO:0000256" key="4">
    <source>
        <dbReference type="ARBA" id="ARBA00022603"/>
    </source>
</evidence>